<dbReference type="Pfam" id="PF00246">
    <property type="entry name" value="Peptidase_M14"/>
    <property type="match status" value="1"/>
</dbReference>
<comment type="similarity">
    <text evidence="2 11">Belongs to the peptidase M14 family.</text>
</comment>
<feature type="active site" description="Proton donor/acceptor" evidence="11">
    <location>
        <position position="375"/>
    </location>
</feature>
<dbReference type="PRINTS" id="PR00765">
    <property type="entry name" value="CRBOXYPTASEA"/>
</dbReference>
<dbReference type="RefSeq" id="XP_019550762.3">
    <property type="nucleotide sequence ID" value="XM_019695217.3"/>
</dbReference>
<dbReference type="InterPro" id="IPR003146">
    <property type="entry name" value="M14A_act_pep"/>
</dbReference>
<dbReference type="SUPFAM" id="SSF53187">
    <property type="entry name" value="Zn-dependent exopeptidases"/>
    <property type="match status" value="1"/>
</dbReference>
<evidence type="ECO:0000256" key="4">
    <source>
        <dbReference type="ARBA" id="ARBA00022670"/>
    </source>
</evidence>
<evidence type="ECO:0000256" key="10">
    <source>
        <dbReference type="ARBA" id="ARBA00023157"/>
    </source>
</evidence>
<dbReference type="PANTHER" id="PTHR11705:SF123">
    <property type="entry name" value="PEPTIDASE M14 CARBOXYPEPTIDASE A DOMAIN-CONTAINING PROTEIN-RELATED"/>
    <property type="match status" value="1"/>
</dbReference>
<sequence>MNRACLVLLLVAAAVCSVFAEQARFDNYRVYEVFIASEQQLEVLQYLEDHPDGYIFWDMPVQTNMALELVVPPHKYADFEELTNRLNMKTRLMTSNFQELVDNERPAKSPRNFGWTDYYSTAQIHAWLNEMVQRYPGVLSSTVYGKSFEGRDLVAVKLSHKANNPGIFIEANIHAREWISSATATWLLNELLTSTNSAVVDLAQNYDWYFIVMANPDGYEFSRDSNRMWRKTRQPSSILCFGTDPNRNYNYNWRNGGSSTNACSDTFSGETAFSEPETLAMANYYATIADKINVQFSFHSYGQYLLTPYGFTGAPAPANNAHLQQIAAATASAIQATYGTRYTYGNSAQVLYVTSGSTNDYFMGVHGTKLAFTFEFRDTGSSGFVLPAAQIIPNAQETLNGLIAFVAEAKALGYF</sequence>
<dbReference type="EnsemblMetazoa" id="AALFPA23_003069.R3227">
    <property type="protein sequence ID" value="AALFPA23_003069.P3227"/>
    <property type="gene ID" value="AALFPA23_003069"/>
</dbReference>
<dbReference type="Proteomes" id="UP000069940">
    <property type="component" value="Unassembled WGS sequence"/>
</dbReference>
<evidence type="ECO:0000259" key="13">
    <source>
        <dbReference type="PROSITE" id="PS52035"/>
    </source>
</evidence>
<evidence type="ECO:0000256" key="7">
    <source>
        <dbReference type="ARBA" id="ARBA00022801"/>
    </source>
</evidence>
<keyword evidence="10" id="KW-1015">Disulfide bond</keyword>
<keyword evidence="7" id="KW-0378">Hydrolase</keyword>
<feature type="domain" description="Peptidase M14" evidence="13">
    <location>
        <begin position="117"/>
        <end position="409"/>
    </location>
</feature>
<keyword evidence="9" id="KW-0482">Metalloprotease</keyword>
<dbReference type="SMART" id="SM00631">
    <property type="entry name" value="Zn_pept"/>
    <property type="match status" value="1"/>
</dbReference>
<dbReference type="Gene3D" id="3.40.630.10">
    <property type="entry name" value="Zn peptidases"/>
    <property type="match status" value="1"/>
</dbReference>
<feature type="signal peptide" evidence="12">
    <location>
        <begin position="1"/>
        <end position="20"/>
    </location>
</feature>
<evidence type="ECO:0000256" key="1">
    <source>
        <dbReference type="ARBA" id="ARBA00001947"/>
    </source>
</evidence>
<reference evidence="14" key="2">
    <citation type="submission" date="2025-05" db="UniProtKB">
        <authorList>
            <consortium name="EnsemblMetazoa"/>
        </authorList>
    </citation>
    <scope>IDENTIFICATION</scope>
    <source>
        <strain evidence="14">Foshan</strain>
    </source>
</reference>
<protein>
    <recommendedName>
        <fullName evidence="13">Peptidase M14 domain-containing protein</fullName>
    </recommendedName>
</protein>
<evidence type="ECO:0000256" key="9">
    <source>
        <dbReference type="ARBA" id="ARBA00023049"/>
    </source>
</evidence>
<evidence type="ECO:0000256" key="3">
    <source>
        <dbReference type="ARBA" id="ARBA00022645"/>
    </source>
</evidence>
<evidence type="ECO:0000256" key="12">
    <source>
        <dbReference type="SAM" id="SignalP"/>
    </source>
</evidence>
<dbReference type="InterPro" id="IPR000834">
    <property type="entry name" value="Peptidase_M14"/>
</dbReference>
<dbReference type="Gene3D" id="3.30.70.340">
    <property type="entry name" value="Metallocarboxypeptidase-like"/>
    <property type="match status" value="1"/>
</dbReference>
<dbReference type="CDD" id="cd03860">
    <property type="entry name" value="M14_CP_A-B_like"/>
    <property type="match status" value="1"/>
</dbReference>
<dbReference type="InterPro" id="IPR057246">
    <property type="entry name" value="CARBOXYPEPT_ZN_1"/>
</dbReference>
<keyword evidence="5" id="KW-0479">Metal-binding</keyword>
<keyword evidence="8" id="KW-0862">Zinc</keyword>
<dbReference type="Pfam" id="PF02244">
    <property type="entry name" value="Propep_M14"/>
    <property type="match status" value="1"/>
</dbReference>
<organism evidence="14 15">
    <name type="scientific">Aedes albopictus</name>
    <name type="common">Asian tiger mosquito</name>
    <name type="synonym">Stegomyia albopicta</name>
    <dbReference type="NCBI Taxonomy" id="7160"/>
    <lineage>
        <taxon>Eukaryota</taxon>
        <taxon>Metazoa</taxon>
        <taxon>Ecdysozoa</taxon>
        <taxon>Arthropoda</taxon>
        <taxon>Hexapoda</taxon>
        <taxon>Insecta</taxon>
        <taxon>Pterygota</taxon>
        <taxon>Neoptera</taxon>
        <taxon>Endopterygota</taxon>
        <taxon>Diptera</taxon>
        <taxon>Nematocera</taxon>
        <taxon>Culicoidea</taxon>
        <taxon>Culicidae</taxon>
        <taxon>Culicinae</taxon>
        <taxon>Aedini</taxon>
        <taxon>Aedes</taxon>
        <taxon>Stegomyia</taxon>
    </lineage>
</organism>
<evidence type="ECO:0000256" key="5">
    <source>
        <dbReference type="ARBA" id="ARBA00022723"/>
    </source>
</evidence>
<keyword evidence="6 12" id="KW-0732">Signal</keyword>
<proteinExistence type="inferred from homology"/>
<dbReference type="PROSITE" id="PS52035">
    <property type="entry name" value="PEPTIDASE_M14"/>
    <property type="match status" value="1"/>
</dbReference>
<evidence type="ECO:0000256" key="6">
    <source>
        <dbReference type="ARBA" id="ARBA00022729"/>
    </source>
</evidence>
<accession>A0ABM1XUR9</accession>
<keyword evidence="15" id="KW-1185">Reference proteome</keyword>
<keyword evidence="4" id="KW-0645">Protease</keyword>
<evidence type="ECO:0000256" key="8">
    <source>
        <dbReference type="ARBA" id="ARBA00022833"/>
    </source>
</evidence>
<dbReference type="InterPro" id="IPR036990">
    <property type="entry name" value="M14A-like_propep"/>
</dbReference>
<name>A0ABM1XUR9_AEDAL</name>
<evidence type="ECO:0000256" key="2">
    <source>
        <dbReference type="ARBA" id="ARBA00005988"/>
    </source>
</evidence>
<comment type="cofactor">
    <cofactor evidence="1">
        <name>Zn(2+)</name>
        <dbReference type="ChEBI" id="CHEBI:29105"/>
    </cofactor>
</comment>
<dbReference type="PROSITE" id="PS00132">
    <property type="entry name" value="CARBOXYPEPT_ZN_1"/>
    <property type="match status" value="1"/>
</dbReference>
<evidence type="ECO:0000313" key="15">
    <source>
        <dbReference type="Proteomes" id="UP000069940"/>
    </source>
</evidence>
<feature type="chain" id="PRO_5047197134" description="Peptidase M14 domain-containing protein" evidence="12">
    <location>
        <begin position="21"/>
        <end position="415"/>
    </location>
</feature>
<dbReference type="GeneID" id="109420740"/>
<reference evidence="15" key="1">
    <citation type="journal article" date="2015" name="Proc. Natl. Acad. Sci. U.S.A.">
        <title>Genome sequence of the Asian Tiger mosquito, Aedes albopictus, reveals insights into its biology, genetics, and evolution.</title>
        <authorList>
            <person name="Chen X.G."/>
            <person name="Jiang X."/>
            <person name="Gu J."/>
            <person name="Xu M."/>
            <person name="Wu Y."/>
            <person name="Deng Y."/>
            <person name="Zhang C."/>
            <person name="Bonizzoni M."/>
            <person name="Dermauw W."/>
            <person name="Vontas J."/>
            <person name="Armbruster P."/>
            <person name="Huang X."/>
            <person name="Yang Y."/>
            <person name="Zhang H."/>
            <person name="He W."/>
            <person name="Peng H."/>
            <person name="Liu Y."/>
            <person name="Wu K."/>
            <person name="Chen J."/>
            <person name="Lirakis M."/>
            <person name="Topalis P."/>
            <person name="Van Leeuwen T."/>
            <person name="Hall A.B."/>
            <person name="Jiang X."/>
            <person name="Thorpe C."/>
            <person name="Mueller R.L."/>
            <person name="Sun C."/>
            <person name="Waterhouse R.M."/>
            <person name="Yan G."/>
            <person name="Tu Z.J."/>
            <person name="Fang X."/>
            <person name="James A.A."/>
        </authorList>
    </citation>
    <scope>NUCLEOTIDE SEQUENCE [LARGE SCALE GENOMIC DNA]</scope>
    <source>
        <strain evidence="15">Foshan</strain>
    </source>
</reference>
<dbReference type="PANTHER" id="PTHR11705">
    <property type="entry name" value="PROTEASE FAMILY M14 CARBOXYPEPTIDASE A,B"/>
    <property type="match status" value="1"/>
</dbReference>
<dbReference type="SUPFAM" id="SSF54897">
    <property type="entry name" value="Protease propeptides/inhibitors"/>
    <property type="match status" value="1"/>
</dbReference>
<evidence type="ECO:0000313" key="14">
    <source>
        <dbReference type="EnsemblMetazoa" id="AALFPA23_003069.P3227"/>
    </source>
</evidence>
<keyword evidence="3" id="KW-0121">Carboxypeptidase</keyword>
<evidence type="ECO:0000256" key="11">
    <source>
        <dbReference type="PROSITE-ProRule" id="PRU01379"/>
    </source>
</evidence>